<evidence type="ECO:0000313" key="4">
    <source>
        <dbReference type="Proteomes" id="UP000006437"/>
    </source>
</evidence>
<sequence length="286" mass="33929">MNNDKLQISEKNYERYKKLIQEFVLLDDTFMRKVFEDVKCSELVLKIIMEKDDLQITQLKIQADMKNLQGRSIIMDVLAKDKQGTIYNIEVQRENSGATPKRARYHSGLLDMNILEPSESIENLPKTYVIFITENDVLKGNLPIYHIQRTIKELGNTEFNDNSHIIYVNSSIQDDSKLGRLMHDFRCKEVEEIYYKELKERIWYYKKDEEGARDMCRISEMLREEGRLEGMAEGRLEGEEKGIQNIIEVYRNELFLDKEEIVSRIKAKFDLTYDNAQSYVDRFYKK</sequence>
<reference evidence="1 4" key="1">
    <citation type="submission" date="2011-08" db="EMBL/GenBank/DDBJ databases">
        <title>The Genome Sequence of Eubacteriaceae bacterium ACC19a.</title>
        <authorList>
            <consortium name="The Broad Institute Genome Sequencing Platform"/>
            <person name="Earl A."/>
            <person name="Ward D."/>
            <person name="Feldgarden M."/>
            <person name="Gevers D."/>
            <person name="Sizova M."/>
            <person name="Hazen A."/>
            <person name="Epstein S."/>
            <person name="Young S.K."/>
            <person name="Zeng Q."/>
            <person name="Gargeya S."/>
            <person name="Fitzgerald M."/>
            <person name="Haas B."/>
            <person name="Abouelleil A."/>
            <person name="Alvarado L."/>
            <person name="Arachchi H.M."/>
            <person name="Berlin A."/>
            <person name="Brown A."/>
            <person name="Chapman S.B."/>
            <person name="Chen Z."/>
            <person name="Dunbar C."/>
            <person name="Freedman E."/>
            <person name="Gearin G."/>
            <person name="Gellesch M."/>
            <person name="Goldberg J."/>
            <person name="Griggs A."/>
            <person name="Gujja S."/>
            <person name="Heiman D."/>
            <person name="Howarth C."/>
            <person name="Larson L."/>
            <person name="Lui A."/>
            <person name="MacDonald P.J.P."/>
            <person name="Montmayeur A."/>
            <person name="Murphy C."/>
            <person name="Neiman D."/>
            <person name="Pearson M."/>
            <person name="Priest M."/>
            <person name="Roberts A."/>
            <person name="Saif S."/>
            <person name="Shea T."/>
            <person name="Shenoy N."/>
            <person name="Sisk P."/>
            <person name="Stolte C."/>
            <person name="Sykes S."/>
            <person name="Wortman J."/>
            <person name="Nusbaum C."/>
            <person name="Birren B."/>
        </authorList>
    </citation>
    <scope>NUCLEOTIDE SEQUENCE [LARGE SCALE GENOMIC DNA]</scope>
    <source>
        <strain evidence="1 4">ACC19a</strain>
    </source>
</reference>
<proteinExistence type="predicted"/>
<dbReference type="AlphaFoldDB" id="G9WXY4"/>
<evidence type="ECO:0000313" key="2">
    <source>
        <dbReference type="EMBL" id="EHL18672.1"/>
    </source>
</evidence>
<evidence type="ECO:0008006" key="5">
    <source>
        <dbReference type="Google" id="ProtNLM"/>
    </source>
</evidence>
<evidence type="ECO:0000313" key="3">
    <source>
        <dbReference type="Proteomes" id="UP000003379"/>
    </source>
</evidence>
<accession>G9XE14</accession>
<accession>G9WXY4</accession>
<dbReference type="Pfam" id="PF12784">
    <property type="entry name" value="PDDEXK_2"/>
    <property type="match status" value="1"/>
</dbReference>
<dbReference type="Proteomes" id="UP000003379">
    <property type="component" value="Unassembled WGS sequence"/>
</dbReference>
<reference evidence="2 3" key="2">
    <citation type="submission" date="2011-08" db="EMBL/GenBank/DDBJ databases">
        <title>The Genome Sequence of Eubacteriaceae bacterium CM5.</title>
        <authorList>
            <consortium name="The Broad Institute Genome Sequencing Platform"/>
            <person name="Earl A."/>
            <person name="Ward D."/>
            <person name="Feldgarden M."/>
            <person name="Gevers D."/>
            <person name="Sizova M."/>
            <person name="Hazen A."/>
            <person name="Epstein S."/>
            <person name="Young S.K."/>
            <person name="Zeng Q."/>
            <person name="Gargeya S."/>
            <person name="Fitzgerald M."/>
            <person name="Haas B."/>
            <person name="Abouelleil A."/>
            <person name="Alvarado L."/>
            <person name="Arachchi H.M."/>
            <person name="Berlin A."/>
            <person name="Brown A."/>
            <person name="Chapman S.B."/>
            <person name="Chen Z."/>
            <person name="Dunbar C."/>
            <person name="Freedman E."/>
            <person name="Gearin G."/>
            <person name="Gellesch M."/>
            <person name="Goldberg J."/>
            <person name="Griggs A."/>
            <person name="Gujja S."/>
            <person name="Heiman D."/>
            <person name="Howarth C."/>
            <person name="Larson L."/>
            <person name="Lui A."/>
            <person name="MacDonald P.J.P."/>
            <person name="Montmayeur A."/>
            <person name="Murphy C."/>
            <person name="Neiman D."/>
            <person name="Pearson M."/>
            <person name="Priest M."/>
            <person name="Roberts A."/>
            <person name="Saif S."/>
            <person name="Shea T."/>
            <person name="Shenoy N."/>
            <person name="Sisk P."/>
            <person name="Stolte C."/>
            <person name="Sykes S."/>
            <person name="Wortman J."/>
            <person name="Nusbaum C."/>
            <person name="Birren B."/>
        </authorList>
    </citation>
    <scope>NUCLEOTIDE SEQUENCE [LARGE SCALE GENOMIC DNA]</scope>
    <source>
        <strain evidence="2 3">CM5</strain>
    </source>
</reference>
<evidence type="ECO:0000313" key="1">
    <source>
        <dbReference type="EMBL" id="EHL16981.1"/>
    </source>
</evidence>
<name>G9WXY4_9FIRM</name>
<dbReference type="PATRIC" id="fig|796937.3.peg.228"/>
<comment type="caution">
    <text evidence="1">The sequence shown here is derived from an EMBL/GenBank/DDBJ whole genome shotgun (WGS) entry which is preliminary data.</text>
</comment>
<dbReference type="EMBL" id="AFZG01000041">
    <property type="protein sequence ID" value="EHL18672.1"/>
    <property type="molecule type" value="Genomic_DNA"/>
</dbReference>
<dbReference type="EMBL" id="AFZE01000001">
    <property type="protein sequence ID" value="EHL16981.1"/>
    <property type="molecule type" value="Genomic_DNA"/>
</dbReference>
<organism evidence="1 4">
    <name type="scientific">Peptoanaerobacter stomatis</name>
    <dbReference type="NCBI Taxonomy" id="796937"/>
    <lineage>
        <taxon>Bacteria</taxon>
        <taxon>Bacillati</taxon>
        <taxon>Bacillota</taxon>
        <taxon>Clostridia</taxon>
        <taxon>Peptostreptococcales</taxon>
        <taxon>Filifactoraceae</taxon>
        <taxon>Peptoanaerobacter</taxon>
    </lineage>
</organism>
<protein>
    <recommendedName>
        <fullName evidence="5">PD-(D/E)XK nuclease family transposase</fullName>
    </recommendedName>
</protein>
<gene>
    <name evidence="2" type="ORF">HMPREF9628_00358</name>
    <name evidence="1" type="ORF">HMPREF9629_00223</name>
</gene>
<dbReference type="RefSeq" id="WP_009524460.1">
    <property type="nucleotide sequence ID" value="NZ_JBQMYE010000003.1"/>
</dbReference>
<dbReference type="HOGENOM" id="CLU_071023_1_0_9"/>
<dbReference type="Proteomes" id="UP000006437">
    <property type="component" value="Unassembled WGS sequence"/>
</dbReference>
<dbReference type="BioCyc" id="EBAC796937-HMP:GMGH-223-MONOMER"/>